<dbReference type="Proteomes" id="UP000585437">
    <property type="component" value="Unassembled WGS sequence"/>
</dbReference>
<keyword evidence="3" id="KW-1003">Cell membrane</keyword>
<accession>A0A7X0JKX6</accession>
<evidence type="ECO:0000256" key="5">
    <source>
        <dbReference type="ARBA" id="ARBA00022989"/>
    </source>
</evidence>
<dbReference type="SUPFAM" id="SSF161098">
    <property type="entry name" value="MetI-like"/>
    <property type="match status" value="1"/>
</dbReference>
<dbReference type="InterPro" id="IPR035906">
    <property type="entry name" value="MetI-like_sf"/>
</dbReference>
<dbReference type="GO" id="GO:0005886">
    <property type="term" value="C:plasma membrane"/>
    <property type="evidence" value="ECO:0007669"/>
    <property type="project" value="UniProtKB-SubCell"/>
</dbReference>
<evidence type="ECO:0000313" key="9">
    <source>
        <dbReference type="EMBL" id="MBB6508496.1"/>
    </source>
</evidence>
<keyword evidence="10" id="KW-1185">Reference proteome</keyword>
<feature type="domain" description="ABC transmembrane type-1" evidence="8">
    <location>
        <begin position="70"/>
        <end position="259"/>
    </location>
</feature>
<reference evidence="9 10" key="1">
    <citation type="submission" date="2020-08" db="EMBL/GenBank/DDBJ databases">
        <title>The Agave Microbiome: Exploring the role of microbial communities in plant adaptations to desert environments.</title>
        <authorList>
            <person name="Partida-Martinez L.P."/>
        </authorList>
    </citation>
    <scope>NUCLEOTIDE SEQUENCE [LARGE SCALE GENOMIC DNA]</scope>
    <source>
        <strain evidence="9 10">AS3.12</strain>
    </source>
</reference>
<comment type="caution">
    <text evidence="9">The sequence shown here is derived from an EMBL/GenBank/DDBJ whole genome shotgun (WGS) entry which is preliminary data.</text>
</comment>
<comment type="similarity">
    <text evidence="7">Belongs to the binding-protein-dependent transport system permease family.</text>
</comment>
<dbReference type="AlphaFoldDB" id="A0A7X0JKX6"/>
<evidence type="ECO:0000256" key="3">
    <source>
        <dbReference type="ARBA" id="ARBA00022475"/>
    </source>
</evidence>
<dbReference type="EMBL" id="JACHBU010000003">
    <property type="protein sequence ID" value="MBB6508496.1"/>
    <property type="molecule type" value="Genomic_DNA"/>
</dbReference>
<evidence type="ECO:0000256" key="7">
    <source>
        <dbReference type="RuleBase" id="RU363032"/>
    </source>
</evidence>
<dbReference type="CDD" id="cd06261">
    <property type="entry name" value="TM_PBP2"/>
    <property type="match status" value="1"/>
</dbReference>
<dbReference type="GO" id="GO:0055085">
    <property type="term" value="P:transmembrane transport"/>
    <property type="evidence" value="ECO:0007669"/>
    <property type="project" value="InterPro"/>
</dbReference>
<comment type="subcellular location">
    <subcellularLocation>
        <location evidence="1 7">Cell membrane</location>
        <topology evidence="1 7">Multi-pass membrane protein</topology>
    </subcellularLocation>
</comment>
<keyword evidence="4 7" id="KW-0812">Transmembrane</keyword>
<dbReference type="RefSeq" id="WP_184654459.1">
    <property type="nucleotide sequence ID" value="NZ_JACHBU010000003.1"/>
</dbReference>
<feature type="transmembrane region" description="Helical" evidence="7">
    <location>
        <begin position="9"/>
        <end position="30"/>
    </location>
</feature>
<sequence length="272" mass="29098">MRQLLRRPVLLAGLVVTLFLFLVALLSLVWTPYPPSKMNIVHKLKPPFEFGLLGTDQFGRDVASALMVGAWNSLSTALLAVAIGATIGTAVGTVVAMRRGWVEQIVMRGCDIIFAVPPILSAMMLGAFIGSGRFTAVIAIATFMVPVFARLTLAAARQIWTRDYVAAAVGMGRSKLKITFVHILPNISNQIIVQVTIQLGLAILTEAGLSYLGLGMPPPNPTWGRMLADSQTFLGQAPWLALMPGLAIAIAVLGLNMLGDGLRDLLDPRSTP</sequence>
<feature type="transmembrane region" description="Helical" evidence="7">
    <location>
        <begin position="134"/>
        <end position="153"/>
    </location>
</feature>
<feature type="transmembrane region" description="Helical" evidence="7">
    <location>
        <begin position="191"/>
        <end position="213"/>
    </location>
</feature>
<feature type="transmembrane region" description="Helical" evidence="7">
    <location>
        <begin position="109"/>
        <end position="128"/>
    </location>
</feature>
<evidence type="ECO:0000256" key="2">
    <source>
        <dbReference type="ARBA" id="ARBA00022448"/>
    </source>
</evidence>
<dbReference type="InterPro" id="IPR025966">
    <property type="entry name" value="OppC_N"/>
</dbReference>
<dbReference type="Gene3D" id="1.10.3720.10">
    <property type="entry name" value="MetI-like"/>
    <property type="match status" value="1"/>
</dbReference>
<dbReference type="InterPro" id="IPR000515">
    <property type="entry name" value="MetI-like"/>
</dbReference>
<protein>
    <submittedName>
        <fullName evidence="9">Peptide/nickel transport system permease protein</fullName>
    </submittedName>
</protein>
<dbReference type="Pfam" id="PF00528">
    <property type="entry name" value="BPD_transp_1"/>
    <property type="match status" value="1"/>
</dbReference>
<evidence type="ECO:0000256" key="4">
    <source>
        <dbReference type="ARBA" id="ARBA00022692"/>
    </source>
</evidence>
<dbReference type="Pfam" id="PF12911">
    <property type="entry name" value="OppC_N"/>
    <property type="match status" value="1"/>
</dbReference>
<evidence type="ECO:0000313" key="10">
    <source>
        <dbReference type="Proteomes" id="UP000585437"/>
    </source>
</evidence>
<keyword evidence="6 7" id="KW-0472">Membrane</keyword>
<evidence type="ECO:0000259" key="8">
    <source>
        <dbReference type="PROSITE" id="PS50928"/>
    </source>
</evidence>
<gene>
    <name evidence="9" type="ORF">F4695_001845</name>
</gene>
<proteinExistence type="inferred from homology"/>
<evidence type="ECO:0000256" key="1">
    <source>
        <dbReference type="ARBA" id="ARBA00004651"/>
    </source>
</evidence>
<dbReference type="PANTHER" id="PTHR43386:SF25">
    <property type="entry name" value="PEPTIDE ABC TRANSPORTER PERMEASE PROTEIN"/>
    <property type="match status" value="1"/>
</dbReference>
<dbReference type="PROSITE" id="PS50928">
    <property type="entry name" value="ABC_TM1"/>
    <property type="match status" value="1"/>
</dbReference>
<name>A0A7X0JKX6_9HYPH</name>
<feature type="transmembrane region" description="Helical" evidence="7">
    <location>
        <begin position="233"/>
        <end position="255"/>
    </location>
</feature>
<dbReference type="InterPro" id="IPR050366">
    <property type="entry name" value="BP-dependent_transpt_permease"/>
</dbReference>
<keyword evidence="2 7" id="KW-0813">Transport</keyword>
<feature type="transmembrane region" description="Helical" evidence="7">
    <location>
        <begin position="77"/>
        <end position="97"/>
    </location>
</feature>
<organism evidence="9 10">
    <name type="scientific">Rhizobium soli</name>
    <dbReference type="NCBI Taxonomy" id="424798"/>
    <lineage>
        <taxon>Bacteria</taxon>
        <taxon>Pseudomonadati</taxon>
        <taxon>Pseudomonadota</taxon>
        <taxon>Alphaproteobacteria</taxon>
        <taxon>Hyphomicrobiales</taxon>
        <taxon>Rhizobiaceae</taxon>
        <taxon>Rhizobium/Agrobacterium group</taxon>
        <taxon>Rhizobium</taxon>
    </lineage>
</organism>
<keyword evidence="5 7" id="KW-1133">Transmembrane helix</keyword>
<dbReference type="PANTHER" id="PTHR43386">
    <property type="entry name" value="OLIGOPEPTIDE TRANSPORT SYSTEM PERMEASE PROTEIN APPC"/>
    <property type="match status" value="1"/>
</dbReference>
<evidence type="ECO:0000256" key="6">
    <source>
        <dbReference type="ARBA" id="ARBA00023136"/>
    </source>
</evidence>